<comment type="caution">
    <text evidence="6">The sequence shown here is derived from an EMBL/GenBank/DDBJ whole genome shotgun (WGS) entry which is preliminary data.</text>
</comment>
<protein>
    <recommendedName>
        <fullName evidence="5">Alpha/beta hydrolase fold-3 domain-containing protein</fullName>
    </recommendedName>
</protein>
<keyword evidence="4" id="KW-1133">Transmembrane helix</keyword>
<feature type="active site" evidence="3">
    <location>
        <position position="231"/>
    </location>
</feature>
<gene>
    <name evidence="6" type="ORF">JR316_009337</name>
</gene>
<dbReference type="InterPro" id="IPR013094">
    <property type="entry name" value="AB_hydrolase_3"/>
</dbReference>
<keyword evidence="4" id="KW-0472">Membrane</keyword>
<evidence type="ECO:0000256" key="4">
    <source>
        <dbReference type="SAM" id="Phobius"/>
    </source>
</evidence>
<dbReference type="OrthoDB" id="2152029at2759"/>
<dbReference type="PANTHER" id="PTHR48081:SF26">
    <property type="entry name" value="ALPHA_BETA HYDROLASE FOLD-3 DOMAIN-CONTAINING PROTEIN"/>
    <property type="match status" value="1"/>
</dbReference>
<evidence type="ECO:0000256" key="2">
    <source>
        <dbReference type="ARBA" id="ARBA00022801"/>
    </source>
</evidence>
<dbReference type="AlphaFoldDB" id="A0A8H8CGT1"/>
<keyword evidence="4" id="KW-0812">Transmembrane</keyword>
<dbReference type="PROSITE" id="PS01174">
    <property type="entry name" value="LIPASE_GDXG_SER"/>
    <property type="match status" value="1"/>
</dbReference>
<dbReference type="GO" id="GO:0016787">
    <property type="term" value="F:hydrolase activity"/>
    <property type="evidence" value="ECO:0007669"/>
    <property type="project" value="UniProtKB-KW"/>
</dbReference>
<keyword evidence="2" id="KW-0378">Hydrolase</keyword>
<evidence type="ECO:0000256" key="1">
    <source>
        <dbReference type="ARBA" id="ARBA00010515"/>
    </source>
</evidence>
<evidence type="ECO:0000259" key="5">
    <source>
        <dbReference type="Pfam" id="PF07859"/>
    </source>
</evidence>
<evidence type="ECO:0000256" key="3">
    <source>
        <dbReference type="PROSITE-ProRule" id="PRU10038"/>
    </source>
</evidence>
<dbReference type="InterPro" id="IPR033140">
    <property type="entry name" value="Lipase_GDXG_put_SER_AS"/>
</dbReference>
<organism evidence="6">
    <name type="scientific">Psilocybe cubensis</name>
    <name type="common">Psychedelic mushroom</name>
    <name type="synonym">Stropharia cubensis</name>
    <dbReference type="NCBI Taxonomy" id="181762"/>
    <lineage>
        <taxon>Eukaryota</taxon>
        <taxon>Fungi</taxon>
        <taxon>Dikarya</taxon>
        <taxon>Basidiomycota</taxon>
        <taxon>Agaricomycotina</taxon>
        <taxon>Agaricomycetes</taxon>
        <taxon>Agaricomycetidae</taxon>
        <taxon>Agaricales</taxon>
        <taxon>Agaricineae</taxon>
        <taxon>Strophariaceae</taxon>
        <taxon>Psilocybe</taxon>
    </lineage>
</organism>
<proteinExistence type="inferred from homology"/>
<feature type="domain" description="Alpha/beta hydrolase fold-3" evidence="5">
    <location>
        <begin position="146"/>
        <end position="378"/>
    </location>
</feature>
<dbReference type="InterPro" id="IPR050300">
    <property type="entry name" value="GDXG_lipolytic_enzyme"/>
</dbReference>
<dbReference type="Gene3D" id="3.40.50.1820">
    <property type="entry name" value="alpha/beta hydrolase"/>
    <property type="match status" value="1"/>
</dbReference>
<name>A0A8H8CGT1_PSICU</name>
<dbReference type="Pfam" id="PF07859">
    <property type="entry name" value="Abhydrolase_3"/>
    <property type="match status" value="1"/>
</dbReference>
<reference evidence="6" key="1">
    <citation type="submission" date="2021-02" db="EMBL/GenBank/DDBJ databases">
        <title>Psilocybe cubensis genome.</title>
        <authorList>
            <person name="Mckernan K.J."/>
            <person name="Crawford S."/>
            <person name="Trippe A."/>
            <person name="Kane L.T."/>
            <person name="Mclaughlin S."/>
        </authorList>
    </citation>
    <scope>NUCLEOTIDE SEQUENCE [LARGE SCALE GENOMIC DNA]</scope>
    <source>
        <strain evidence="6">MGC-MH-2018</strain>
    </source>
</reference>
<sequence length="406" mass="45277">MTFAYRNQPWKALYLATRTAVLLFQLPFYAIIYIYPGARPRRTWSIGRSLVIFAFRAFIDVLYNTSPTLIGSVRPVEQMTQKEIEEAVEYGFVWVDGAPEFVTGEIKDAALLNEVSPARISGYWYGKRDPYGKAGQRALPNEKVIYHFHGGGFSGTGHPSNIPGKTMFEGLMQFIPGEPRVFALEYRLSSTTPFAKANPFPAALLDAIAGYRYLIHDIGFLPSNIIISGDSAGGLLAFWLAQYISTAKYPDLPNAGGLLLLSPTVDWANTQTGSSSSMVQNKDTDFVDKVLRSGYPCRALLGKISEDEVYQNEWIAPGSIHLCHKPGKHARLPKTCIVAGGAEQTLDSMVTLANRLAYDMGHEKVTFLEAKEGTHDFLLFPLFEFEKIDTLKKIKKWAEEQIWPTV</sequence>
<feature type="transmembrane region" description="Helical" evidence="4">
    <location>
        <begin position="12"/>
        <end position="34"/>
    </location>
</feature>
<dbReference type="PANTHER" id="PTHR48081">
    <property type="entry name" value="AB HYDROLASE SUPERFAMILY PROTEIN C4A8.06C"/>
    <property type="match status" value="1"/>
</dbReference>
<dbReference type="InterPro" id="IPR029058">
    <property type="entry name" value="AB_hydrolase_fold"/>
</dbReference>
<comment type="similarity">
    <text evidence="1">Belongs to the 'GDXG' lipolytic enzyme family.</text>
</comment>
<dbReference type="EMBL" id="JAFIQS010000009">
    <property type="protein sequence ID" value="KAG5165752.1"/>
    <property type="molecule type" value="Genomic_DNA"/>
</dbReference>
<dbReference type="SUPFAM" id="SSF53474">
    <property type="entry name" value="alpha/beta-Hydrolases"/>
    <property type="match status" value="1"/>
</dbReference>
<accession>A0A8H8CGT1</accession>
<evidence type="ECO:0000313" key="6">
    <source>
        <dbReference type="EMBL" id="KAG5165752.1"/>
    </source>
</evidence>